<dbReference type="Proteomes" id="UP000251088">
    <property type="component" value="Unassembled WGS sequence"/>
</dbReference>
<dbReference type="InterPro" id="IPR002514">
    <property type="entry name" value="Transposase_8"/>
</dbReference>
<evidence type="ECO:0000256" key="1">
    <source>
        <dbReference type="ARBA" id="ARBA00009964"/>
    </source>
</evidence>
<evidence type="ECO:0000313" key="7">
    <source>
        <dbReference type="EMBL" id="SQC05764.1"/>
    </source>
</evidence>
<proteinExistence type="inferred from homology"/>
<keyword evidence="4" id="KW-0233">DNA recombination</keyword>
<dbReference type="AlphaFoldDB" id="A0A2X3C1P0"/>
<keyword evidence="6" id="KW-0175">Coiled coil</keyword>
<dbReference type="InterPro" id="IPR009057">
    <property type="entry name" value="Homeodomain-like_sf"/>
</dbReference>
<dbReference type="SUPFAM" id="SSF46689">
    <property type="entry name" value="Homeodomain-like"/>
    <property type="match status" value="1"/>
</dbReference>
<dbReference type="Pfam" id="PF01527">
    <property type="entry name" value="HTH_Tnp_1"/>
    <property type="match status" value="1"/>
</dbReference>
<dbReference type="EMBL" id="UAWN01000002">
    <property type="protein sequence ID" value="SQC05764.1"/>
    <property type="molecule type" value="Genomic_DNA"/>
</dbReference>
<dbReference type="GO" id="GO:0006313">
    <property type="term" value="P:DNA transposition"/>
    <property type="evidence" value="ECO:0007669"/>
    <property type="project" value="InterPro"/>
</dbReference>
<name>A0A2X3C1P0_KLEPN</name>
<keyword evidence="2" id="KW-0815">Transposition</keyword>
<evidence type="ECO:0000256" key="2">
    <source>
        <dbReference type="ARBA" id="ARBA00022578"/>
    </source>
</evidence>
<dbReference type="GO" id="GO:0004803">
    <property type="term" value="F:transposase activity"/>
    <property type="evidence" value="ECO:0007669"/>
    <property type="project" value="InterPro"/>
</dbReference>
<reference evidence="7 8" key="1">
    <citation type="submission" date="2018-06" db="EMBL/GenBank/DDBJ databases">
        <authorList>
            <consortium name="Pathogen Informatics"/>
            <person name="Doyle S."/>
        </authorList>
    </citation>
    <scope>NUCLEOTIDE SEQUENCE [LARGE SCALE GENOMIC DNA]</scope>
    <source>
        <strain evidence="7 8">NCTC9128</strain>
    </source>
</reference>
<keyword evidence="3" id="KW-0238">DNA-binding</keyword>
<evidence type="ECO:0000256" key="3">
    <source>
        <dbReference type="ARBA" id="ARBA00023125"/>
    </source>
</evidence>
<accession>A0A2X3C1P0</accession>
<evidence type="ECO:0000256" key="4">
    <source>
        <dbReference type="ARBA" id="ARBA00023172"/>
    </source>
</evidence>
<dbReference type="InterPro" id="IPR051839">
    <property type="entry name" value="RD_transcriptional_regulator"/>
</dbReference>
<dbReference type="GO" id="GO:0003677">
    <property type="term" value="F:DNA binding"/>
    <property type="evidence" value="ECO:0007669"/>
    <property type="project" value="UniProtKB-KW"/>
</dbReference>
<dbReference type="PANTHER" id="PTHR33215">
    <property type="entry name" value="PROTEIN DISTAL ANTENNA"/>
    <property type="match status" value="1"/>
</dbReference>
<sequence length="170" mass="19434">MTKPVSISKKPRKQHTPEFRNEALKLAERIGVAAAARELNLYESQLYAWRSKQQQQMSSSERESELAAENVRLKRQLAEQAEELAILQKAATYFAKRLNFSIFKLSPRSSFRNPGEQIDGSFRLNDDFTCWKLSGIRTRTPAADLHVFGRKTQHQGKVGPGRVHQMDGVY</sequence>
<gene>
    <name evidence="7" type="ORF">NCTC9128_00347</name>
</gene>
<evidence type="ECO:0000256" key="6">
    <source>
        <dbReference type="SAM" id="Coils"/>
    </source>
</evidence>
<protein>
    <submittedName>
        <fullName evidence="7">Transposase IS3</fullName>
    </submittedName>
</protein>
<comment type="function">
    <text evidence="5">Involved in the transposition of the insertion sequence IS3.</text>
</comment>
<feature type="coiled-coil region" evidence="6">
    <location>
        <begin position="63"/>
        <end position="90"/>
    </location>
</feature>
<evidence type="ECO:0000313" key="8">
    <source>
        <dbReference type="Proteomes" id="UP000251088"/>
    </source>
</evidence>
<comment type="similarity">
    <text evidence="1">Belongs to the transposase 8 family.</text>
</comment>
<organism evidence="7 8">
    <name type="scientific">Klebsiella pneumoniae</name>
    <dbReference type="NCBI Taxonomy" id="573"/>
    <lineage>
        <taxon>Bacteria</taxon>
        <taxon>Pseudomonadati</taxon>
        <taxon>Pseudomonadota</taxon>
        <taxon>Gammaproteobacteria</taxon>
        <taxon>Enterobacterales</taxon>
        <taxon>Enterobacteriaceae</taxon>
        <taxon>Klebsiella/Raoultella group</taxon>
        <taxon>Klebsiella</taxon>
        <taxon>Klebsiella pneumoniae complex</taxon>
    </lineage>
</organism>
<evidence type="ECO:0000256" key="5">
    <source>
        <dbReference type="ARBA" id="ARBA00037276"/>
    </source>
</evidence>
<dbReference type="PANTHER" id="PTHR33215:SF6">
    <property type="entry name" value="TRANSPOSASE INSE FOR INSERTION SEQUENCE IS3A-RELATED"/>
    <property type="match status" value="1"/>
</dbReference>